<keyword evidence="2" id="KW-1185">Reference proteome</keyword>
<dbReference type="Proteomes" id="UP000324222">
    <property type="component" value="Unassembled WGS sequence"/>
</dbReference>
<evidence type="ECO:0000313" key="2">
    <source>
        <dbReference type="Proteomes" id="UP000324222"/>
    </source>
</evidence>
<name>A0A5B7DKT5_PORTR</name>
<dbReference type="EMBL" id="VSRR010000997">
    <property type="protein sequence ID" value="MPC21624.1"/>
    <property type="molecule type" value="Genomic_DNA"/>
</dbReference>
<proteinExistence type="predicted"/>
<organism evidence="1 2">
    <name type="scientific">Portunus trituberculatus</name>
    <name type="common">Swimming crab</name>
    <name type="synonym">Neptunus trituberculatus</name>
    <dbReference type="NCBI Taxonomy" id="210409"/>
    <lineage>
        <taxon>Eukaryota</taxon>
        <taxon>Metazoa</taxon>
        <taxon>Ecdysozoa</taxon>
        <taxon>Arthropoda</taxon>
        <taxon>Crustacea</taxon>
        <taxon>Multicrustacea</taxon>
        <taxon>Malacostraca</taxon>
        <taxon>Eumalacostraca</taxon>
        <taxon>Eucarida</taxon>
        <taxon>Decapoda</taxon>
        <taxon>Pleocyemata</taxon>
        <taxon>Brachyura</taxon>
        <taxon>Eubrachyura</taxon>
        <taxon>Portunoidea</taxon>
        <taxon>Portunidae</taxon>
        <taxon>Portuninae</taxon>
        <taxon>Portunus</taxon>
    </lineage>
</organism>
<protein>
    <submittedName>
        <fullName evidence="1">Uncharacterized protein</fullName>
    </submittedName>
</protein>
<comment type="caution">
    <text evidence="1">The sequence shown here is derived from an EMBL/GenBank/DDBJ whole genome shotgun (WGS) entry which is preliminary data.</text>
</comment>
<gene>
    <name evidence="1" type="ORF">E2C01_014613</name>
</gene>
<sequence length="163" mass="18696">METRGSDFGEPPSPDLWYMDMASQCENLTTPESSLVKCCGAYIKIIAIVIRETKHTFFIHVEKLPLLSLIDLFVPQKFQHNDPPLDFKTQQALLTRNKETWKHFKGARGLSWARREGEASRRTYHRKPSPCRGASGCLRWASIQVTALQRLVPSYHPSVRNKV</sequence>
<evidence type="ECO:0000313" key="1">
    <source>
        <dbReference type="EMBL" id="MPC21624.1"/>
    </source>
</evidence>
<dbReference type="AlphaFoldDB" id="A0A5B7DKT5"/>
<accession>A0A5B7DKT5</accession>
<reference evidence="1 2" key="1">
    <citation type="submission" date="2019-05" db="EMBL/GenBank/DDBJ databases">
        <title>Another draft genome of Portunus trituberculatus and its Hox gene families provides insights of decapod evolution.</title>
        <authorList>
            <person name="Jeong J.-H."/>
            <person name="Song I."/>
            <person name="Kim S."/>
            <person name="Choi T."/>
            <person name="Kim D."/>
            <person name="Ryu S."/>
            <person name="Kim W."/>
        </authorList>
    </citation>
    <scope>NUCLEOTIDE SEQUENCE [LARGE SCALE GENOMIC DNA]</scope>
    <source>
        <tissue evidence="1">Muscle</tissue>
    </source>
</reference>